<dbReference type="SUPFAM" id="SSF51182">
    <property type="entry name" value="RmlC-like cupins"/>
    <property type="match status" value="1"/>
</dbReference>
<dbReference type="Proteomes" id="UP000192596">
    <property type="component" value="Unassembled WGS sequence"/>
</dbReference>
<dbReference type="Pfam" id="PF07883">
    <property type="entry name" value="Cupin_2"/>
    <property type="match status" value="1"/>
</dbReference>
<sequence length="195" mass="21170">MTSRAPTSTQLAKELPALTTYITGHDKSTGATRIQEHRPAAWKAVDNNGMAFNVGYTTSEFPLDMNDDKDIAGHDGKLASGKLGLVSPGGTVLRYVDFAPGFESMMHRTTSLDYGIVLEGAIELILDSGEKQILQRGDSCVQRGTNHAWRNPSNQEWARVVYVLQDAQPVEIHGEVLREDLGRSSGEVPASGNSE</sequence>
<comment type="caution">
    <text evidence="2">The sequence shown here is derived from an EMBL/GenBank/DDBJ whole genome shotgun (WGS) entry which is preliminary data.</text>
</comment>
<dbReference type="OrthoDB" id="5840532at2759"/>
<dbReference type="AlphaFoldDB" id="A0A1V8SQN8"/>
<dbReference type="InterPro" id="IPR013096">
    <property type="entry name" value="Cupin_2"/>
</dbReference>
<keyword evidence="3" id="KW-1185">Reference proteome</keyword>
<dbReference type="PANTHER" id="PTHR36156:SF2">
    <property type="entry name" value="CUPIN TYPE-2 DOMAIN-CONTAINING PROTEIN"/>
    <property type="match status" value="1"/>
</dbReference>
<dbReference type="CDD" id="cd02231">
    <property type="entry name" value="cupin_BLL6423-like"/>
    <property type="match status" value="1"/>
</dbReference>
<evidence type="ECO:0000313" key="3">
    <source>
        <dbReference type="Proteomes" id="UP000192596"/>
    </source>
</evidence>
<evidence type="ECO:0000313" key="2">
    <source>
        <dbReference type="EMBL" id="OQO01301.1"/>
    </source>
</evidence>
<feature type="domain" description="Cupin type-2" evidence="1">
    <location>
        <begin position="95"/>
        <end position="161"/>
    </location>
</feature>
<accession>A0A1V8SQN8</accession>
<dbReference type="InterPro" id="IPR011051">
    <property type="entry name" value="RmlC_Cupin_sf"/>
</dbReference>
<dbReference type="Gene3D" id="2.60.120.10">
    <property type="entry name" value="Jelly Rolls"/>
    <property type="match status" value="1"/>
</dbReference>
<dbReference type="PANTHER" id="PTHR36156">
    <property type="entry name" value="SLR2101 PROTEIN"/>
    <property type="match status" value="1"/>
</dbReference>
<dbReference type="InterPro" id="IPR047142">
    <property type="entry name" value="OryJ/VirC-like"/>
</dbReference>
<dbReference type="InterPro" id="IPR014710">
    <property type="entry name" value="RmlC-like_jellyroll"/>
</dbReference>
<proteinExistence type="predicted"/>
<evidence type="ECO:0000259" key="1">
    <source>
        <dbReference type="Pfam" id="PF07883"/>
    </source>
</evidence>
<dbReference type="InParanoid" id="A0A1V8SQN8"/>
<gene>
    <name evidence="2" type="ORF">B0A48_12854</name>
</gene>
<protein>
    <recommendedName>
        <fullName evidence="1">Cupin type-2 domain-containing protein</fullName>
    </recommendedName>
</protein>
<organism evidence="2 3">
    <name type="scientific">Cryoendolithus antarcticus</name>
    <dbReference type="NCBI Taxonomy" id="1507870"/>
    <lineage>
        <taxon>Eukaryota</taxon>
        <taxon>Fungi</taxon>
        <taxon>Dikarya</taxon>
        <taxon>Ascomycota</taxon>
        <taxon>Pezizomycotina</taxon>
        <taxon>Dothideomycetes</taxon>
        <taxon>Dothideomycetidae</taxon>
        <taxon>Cladosporiales</taxon>
        <taxon>Cladosporiaceae</taxon>
        <taxon>Cryoendolithus</taxon>
    </lineage>
</organism>
<dbReference type="EMBL" id="NAJO01000031">
    <property type="protein sequence ID" value="OQO01301.1"/>
    <property type="molecule type" value="Genomic_DNA"/>
</dbReference>
<name>A0A1V8SQN8_9PEZI</name>
<reference evidence="3" key="1">
    <citation type="submission" date="2017-03" db="EMBL/GenBank/DDBJ databases">
        <title>Genomes of endolithic fungi from Antarctica.</title>
        <authorList>
            <person name="Coleine C."/>
            <person name="Masonjones S."/>
            <person name="Stajich J.E."/>
        </authorList>
    </citation>
    <scope>NUCLEOTIDE SEQUENCE [LARGE SCALE GENOMIC DNA]</scope>
    <source>
        <strain evidence="3">CCFEE 5527</strain>
    </source>
</reference>